<dbReference type="Gene3D" id="1.10.530.10">
    <property type="match status" value="1"/>
</dbReference>
<dbReference type="SUPFAM" id="SSF47090">
    <property type="entry name" value="PGBD-like"/>
    <property type="match status" value="1"/>
</dbReference>
<dbReference type="Pfam" id="PF01471">
    <property type="entry name" value="PG_binding_1"/>
    <property type="match status" value="1"/>
</dbReference>
<accession>A0A8J7R601</accession>
<reference evidence="3" key="1">
    <citation type="submission" date="2021-03" db="EMBL/GenBank/DDBJ databases">
        <title>Genome sequencing and assembly of Tianweitania sediminis.</title>
        <authorList>
            <person name="Chhetri G."/>
        </authorList>
    </citation>
    <scope>NUCLEOTIDE SEQUENCE</scope>
    <source>
        <strain evidence="3">Z8</strain>
    </source>
</reference>
<dbReference type="SUPFAM" id="SSF53955">
    <property type="entry name" value="Lysozyme-like"/>
    <property type="match status" value="1"/>
</dbReference>
<dbReference type="CDD" id="cd13399">
    <property type="entry name" value="Slt35-like"/>
    <property type="match status" value="1"/>
</dbReference>
<dbReference type="EMBL" id="JAGIYY010000002">
    <property type="protein sequence ID" value="MBP0438477.1"/>
    <property type="molecule type" value="Genomic_DNA"/>
</dbReference>
<dbReference type="Proteomes" id="UP000666240">
    <property type="component" value="Unassembled WGS sequence"/>
</dbReference>
<protein>
    <submittedName>
        <fullName evidence="3">Lytic murein transglycosylase</fullName>
    </submittedName>
</protein>
<comment type="caution">
    <text evidence="3">The sequence shown here is derived from an EMBL/GenBank/DDBJ whole genome shotgun (WGS) entry which is preliminary data.</text>
</comment>
<dbReference type="InterPro" id="IPR011970">
    <property type="entry name" value="MltB_2"/>
</dbReference>
<dbReference type="AlphaFoldDB" id="A0A8J7R601"/>
<gene>
    <name evidence="3" type="ORF">J5Y06_07440</name>
</gene>
<sequence>MRTIRHLALIVLFLVGLGGPVVAQSVERQFQAWLQNDLWPEAAANGVSRATFDAAFKGVTPNLELPDLVLPGEKPGGDAKQRQAEFGSPGAYFAEKTLGAVVAGGQARAREHGRVLDMVEKHFGVPRGIVVAIWGRESGFGRAKIPHDAFQVLGTKAFLATRKELFRKEVLAALQVVERGWASRSAMKSSWAGALGQPQFLPSSLLENAVDMDGDGRRDIWNSVPDTLGSIANYLADHGWVKGRDWGFEVSVPAALSCALEGPDRGKSISEWAKDGVTRVSGKPFPKAELDREGFLLMPAGRNGPAFIVTPNFYVLKDYNTSDLYALFVGNAADRIAHGGRAFQGKWGAVDKLLRSDVAALQRGLEGQGFDVGGADGLPGYKTRRSIGEWQARRGQAPTCFPSAALIKALR</sequence>
<feature type="domain" description="Transglycosylase SLT" evidence="2">
    <location>
        <begin position="29"/>
        <end position="334"/>
    </location>
</feature>
<dbReference type="InterPro" id="IPR002477">
    <property type="entry name" value="Peptidoglycan-bd-like"/>
</dbReference>
<dbReference type="PANTHER" id="PTHR30163">
    <property type="entry name" value="MEMBRANE-BOUND LYTIC MUREIN TRANSGLYCOSYLASE B"/>
    <property type="match status" value="1"/>
</dbReference>
<organism evidence="3 4">
    <name type="scientific">Tianweitania sediminis</name>
    <dbReference type="NCBI Taxonomy" id="1502156"/>
    <lineage>
        <taxon>Bacteria</taxon>
        <taxon>Pseudomonadati</taxon>
        <taxon>Pseudomonadota</taxon>
        <taxon>Alphaproteobacteria</taxon>
        <taxon>Hyphomicrobiales</taxon>
        <taxon>Phyllobacteriaceae</taxon>
        <taxon>Tianweitania</taxon>
    </lineage>
</organism>
<dbReference type="Pfam" id="PF13406">
    <property type="entry name" value="SLT_2"/>
    <property type="match status" value="1"/>
</dbReference>
<evidence type="ECO:0000313" key="3">
    <source>
        <dbReference type="EMBL" id="MBP0438477.1"/>
    </source>
</evidence>
<evidence type="ECO:0000259" key="1">
    <source>
        <dbReference type="Pfam" id="PF01471"/>
    </source>
</evidence>
<name>A0A8J7R601_9HYPH</name>
<proteinExistence type="predicted"/>
<dbReference type="InterPro" id="IPR023346">
    <property type="entry name" value="Lysozyme-like_dom_sf"/>
</dbReference>
<dbReference type="PANTHER" id="PTHR30163:SF8">
    <property type="entry name" value="LYTIC MUREIN TRANSGLYCOSYLASE"/>
    <property type="match status" value="1"/>
</dbReference>
<evidence type="ECO:0000259" key="2">
    <source>
        <dbReference type="Pfam" id="PF13406"/>
    </source>
</evidence>
<dbReference type="Gene3D" id="1.10.101.10">
    <property type="entry name" value="PGBD-like superfamily/PGBD"/>
    <property type="match status" value="1"/>
</dbReference>
<dbReference type="NCBIfam" id="TIGR02283">
    <property type="entry name" value="MltB_2"/>
    <property type="match status" value="1"/>
</dbReference>
<dbReference type="InterPro" id="IPR043426">
    <property type="entry name" value="MltB-like"/>
</dbReference>
<dbReference type="GO" id="GO:0008933">
    <property type="term" value="F:peptidoglycan lytic transglycosylase activity"/>
    <property type="evidence" value="ECO:0007669"/>
    <property type="project" value="TreeGrafter"/>
</dbReference>
<evidence type="ECO:0000313" key="4">
    <source>
        <dbReference type="Proteomes" id="UP000666240"/>
    </source>
</evidence>
<dbReference type="InterPro" id="IPR036366">
    <property type="entry name" value="PGBDSf"/>
</dbReference>
<dbReference type="Gene3D" id="1.10.8.350">
    <property type="entry name" value="Bacterial muramidase"/>
    <property type="match status" value="1"/>
</dbReference>
<dbReference type="InterPro" id="IPR036365">
    <property type="entry name" value="PGBD-like_sf"/>
</dbReference>
<keyword evidence="4" id="KW-1185">Reference proteome</keyword>
<dbReference type="GO" id="GO:0009253">
    <property type="term" value="P:peptidoglycan catabolic process"/>
    <property type="evidence" value="ECO:0007669"/>
    <property type="project" value="TreeGrafter"/>
</dbReference>
<dbReference type="InterPro" id="IPR031304">
    <property type="entry name" value="SLT_2"/>
</dbReference>
<dbReference type="RefSeq" id="WP_209334517.1">
    <property type="nucleotide sequence ID" value="NZ_JAGIYY010000002.1"/>
</dbReference>
<feature type="domain" description="Peptidoglycan binding-like" evidence="1">
    <location>
        <begin position="356"/>
        <end position="409"/>
    </location>
</feature>